<dbReference type="RefSeq" id="WP_285756712.1">
    <property type="nucleotide sequence ID" value="NZ_BSQG01000001.1"/>
</dbReference>
<proteinExistence type="predicted"/>
<comment type="caution">
    <text evidence="1">The sequence shown here is derived from an EMBL/GenBank/DDBJ whole genome shotgun (WGS) entry which is preliminary data.</text>
</comment>
<organism evidence="1 2">
    <name type="scientific">Nocardiopsis ansamitocini</name>
    <dbReference type="NCBI Taxonomy" id="1670832"/>
    <lineage>
        <taxon>Bacteria</taxon>
        <taxon>Bacillati</taxon>
        <taxon>Actinomycetota</taxon>
        <taxon>Actinomycetes</taxon>
        <taxon>Streptosporangiales</taxon>
        <taxon>Nocardiopsidaceae</taxon>
        <taxon>Nocardiopsis</taxon>
    </lineage>
</organism>
<dbReference type="AlphaFoldDB" id="A0A9W6P2C2"/>
<reference evidence="1" key="1">
    <citation type="submission" date="2023-02" db="EMBL/GenBank/DDBJ databases">
        <title>Nocardiopsis ansamitocini NBRC 112285.</title>
        <authorList>
            <person name="Ichikawa N."/>
            <person name="Sato H."/>
            <person name="Tonouchi N."/>
        </authorList>
    </citation>
    <scope>NUCLEOTIDE SEQUENCE</scope>
    <source>
        <strain evidence="1">NBRC 112285</strain>
    </source>
</reference>
<protein>
    <recommendedName>
        <fullName evidence="3">Acetone carboxylase</fullName>
    </recommendedName>
</protein>
<evidence type="ECO:0000313" key="2">
    <source>
        <dbReference type="Proteomes" id="UP001165092"/>
    </source>
</evidence>
<evidence type="ECO:0000313" key="1">
    <source>
        <dbReference type="EMBL" id="GLU45832.1"/>
    </source>
</evidence>
<name>A0A9W6P2C2_9ACTN</name>
<sequence>MRNEPGPAPLPEHTQCSRRECRAEARWVLIWNNPAVHAPERRKTWLACEEHLGYLSDFLERRGFLRETVAVDEFTG</sequence>
<keyword evidence="2" id="KW-1185">Reference proteome</keyword>
<gene>
    <name evidence="1" type="ORF">Nans01_01830</name>
</gene>
<evidence type="ECO:0008006" key="3">
    <source>
        <dbReference type="Google" id="ProtNLM"/>
    </source>
</evidence>
<dbReference type="Proteomes" id="UP001165092">
    <property type="component" value="Unassembled WGS sequence"/>
</dbReference>
<accession>A0A9W6P2C2</accession>
<dbReference type="EMBL" id="BSQG01000001">
    <property type="protein sequence ID" value="GLU45832.1"/>
    <property type="molecule type" value="Genomic_DNA"/>
</dbReference>